<dbReference type="InterPro" id="IPR037873">
    <property type="entry name" value="BamE-like"/>
</dbReference>
<dbReference type="Pfam" id="PF04355">
    <property type="entry name" value="BamE"/>
    <property type="match status" value="1"/>
</dbReference>
<evidence type="ECO:0000256" key="6">
    <source>
        <dbReference type="SAM" id="SignalP"/>
    </source>
</evidence>
<keyword evidence="1 4" id="KW-0732">Signal</keyword>
<dbReference type="OrthoDB" id="9808250at2"/>
<dbReference type="HAMAP" id="MF_00925">
    <property type="entry name" value="OM_assembly_BamE"/>
    <property type="match status" value="1"/>
</dbReference>
<comment type="subunit">
    <text evidence="4">Part of the Bam complex.</text>
</comment>
<feature type="domain" description="Outer membrane protein assembly factor BamE" evidence="7">
    <location>
        <begin position="54"/>
        <end position="122"/>
    </location>
</feature>
<dbReference type="AlphaFoldDB" id="A0A6I1EIS3"/>
<dbReference type="PANTHER" id="PTHR37482:SF1">
    <property type="entry name" value="OUTER MEMBRANE PROTEIN ASSEMBLY FACTOR BAME"/>
    <property type="match status" value="1"/>
</dbReference>
<evidence type="ECO:0000259" key="7">
    <source>
        <dbReference type="Pfam" id="PF04355"/>
    </source>
</evidence>
<evidence type="ECO:0000313" key="8">
    <source>
        <dbReference type="EMBL" id="KAB7659639.1"/>
    </source>
</evidence>
<keyword evidence="4" id="KW-0449">Lipoprotein</keyword>
<proteinExistence type="inferred from homology"/>
<sequence length="189" mass="21123">MFKRHLLILCTTLAGAVGLTGCSTVTDTVSSAWESATDFVPYFLKPYRADVHQGNLVTSEMALQLEKGMTDAQVQFLLGVPLVQDQFHQGRWDYVYYLRRGDGEEQIRRLSVYFNADRRVDHWTSDPMPDEQQADQLILGTIRSFEPRPPKTIIPPAQPNSSPSTTDANETGTREAQSPDNAAHQPAAE</sequence>
<dbReference type="EMBL" id="WEHX01000038">
    <property type="protein sequence ID" value="KAB7659639.1"/>
    <property type="molecule type" value="Genomic_DNA"/>
</dbReference>
<organism evidence="8 9">
    <name type="scientific">Sutterella seckii</name>
    <dbReference type="NCBI Taxonomy" id="1944635"/>
    <lineage>
        <taxon>Bacteria</taxon>
        <taxon>Pseudomonadati</taxon>
        <taxon>Pseudomonadota</taxon>
        <taxon>Betaproteobacteria</taxon>
        <taxon>Burkholderiales</taxon>
        <taxon>Sutterellaceae</taxon>
        <taxon>Sutterella</taxon>
    </lineage>
</organism>
<dbReference type="Gene3D" id="3.30.1450.10">
    <property type="match status" value="1"/>
</dbReference>
<dbReference type="RefSeq" id="WP_152158416.1">
    <property type="nucleotide sequence ID" value="NZ_WEHX01000038.1"/>
</dbReference>
<evidence type="ECO:0000256" key="3">
    <source>
        <dbReference type="ARBA" id="ARBA00023237"/>
    </source>
</evidence>
<comment type="caution">
    <text evidence="8">The sequence shown here is derived from an EMBL/GenBank/DDBJ whole genome shotgun (WGS) entry which is preliminary data.</text>
</comment>
<evidence type="ECO:0000256" key="1">
    <source>
        <dbReference type="ARBA" id="ARBA00022729"/>
    </source>
</evidence>
<evidence type="ECO:0000256" key="5">
    <source>
        <dbReference type="SAM" id="MobiDB-lite"/>
    </source>
</evidence>
<keyword evidence="3 4" id="KW-0998">Cell outer membrane</keyword>
<feature type="compositionally biased region" description="Polar residues" evidence="5">
    <location>
        <begin position="159"/>
        <end position="180"/>
    </location>
</feature>
<keyword evidence="2 4" id="KW-0472">Membrane</keyword>
<comment type="similarity">
    <text evidence="4">Belongs to the BamE family.</text>
</comment>
<dbReference type="GO" id="GO:0030674">
    <property type="term" value="F:protein-macromolecule adaptor activity"/>
    <property type="evidence" value="ECO:0007669"/>
    <property type="project" value="TreeGrafter"/>
</dbReference>
<feature type="signal peptide" evidence="6">
    <location>
        <begin position="1"/>
        <end position="16"/>
    </location>
</feature>
<comment type="subcellular location">
    <subcellularLocation>
        <location evidence="4">Cell outer membrane</location>
        <topology evidence="4">Lipid-anchor</topology>
    </subcellularLocation>
</comment>
<feature type="region of interest" description="Disordered" evidence="5">
    <location>
        <begin position="145"/>
        <end position="189"/>
    </location>
</feature>
<comment type="function">
    <text evidence="4">Part of the outer membrane protein assembly complex, which is involved in assembly and insertion of beta-barrel proteins into the outer membrane.</text>
</comment>
<reference evidence="8 9" key="1">
    <citation type="submission" date="2019-10" db="EMBL/GenBank/DDBJ databases">
        <title>Genome diversity of Sutterella seckii.</title>
        <authorList>
            <person name="Chaplin A.V."/>
            <person name="Sokolova S.R."/>
            <person name="Mosin K.A."/>
            <person name="Ivanova E.L."/>
            <person name="Kochetkova T.O."/>
            <person name="Goltsov A.Y."/>
            <person name="Trofimov D.Y."/>
            <person name="Efimov B.A."/>
        </authorList>
    </citation>
    <scope>NUCLEOTIDE SEQUENCE [LARGE SCALE GENOMIC DNA]</scope>
    <source>
        <strain evidence="8 9">ASD393</strain>
    </source>
</reference>
<protein>
    <recommendedName>
        <fullName evidence="4">Outer membrane protein assembly factor BamE</fullName>
    </recommendedName>
</protein>
<dbReference type="Proteomes" id="UP000430564">
    <property type="component" value="Unassembled WGS sequence"/>
</dbReference>
<evidence type="ECO:0000256" key="4">
    <source>
        <dbReference type="HAMAP-Rule" id="MF_00925"/>
    </source>
</evidence>
<dbReference type="GO" id="GO:0043165">
    <property type="term" value="P:Gram-negative-bacterium-type cell outer membrane assembly"/>
    <property type="evidence" value="ECO:0007669"/>
    <property type="project" value="UniProtKB-UniRule"/>
</dbReference>
<gene>
    <name evidence="4" type="primary">bamE</name>
    <name evidence="8" type="ORF">GBM95_06775</name>
</gene>
<dbReference type="PROSITE" id="PS51257">
    <property type="entry name" value="PROKAR_LIPOPROTEIN"/>
    <property type="match status" value="1"/>
</dbReference>
<name>A0A6I1EIS3_9BURK</name>
<feature type="chain" id="PRO_5026393481" description="Outer membrane protein assembly factor BamE" evidence="6">
    <location>
        <begin position="17"/>
        <end position="189"/>
    </location>
</feature>
<dbReference type="InterPro" id="IPR026592">
    <property type="entry name" value="BamE"/>
</dbReference>
<keyword evidence="4" id="KW-0564">Palmitate</keyword>
<accession>A0A6I1EIS3</accession>
<dbReference type="GO" id="GO:1990063">
    <property type="term" value="C:Bam protein complex"/>
    <property type="evidence" value="ECO:0007669"/>
    <property type="project" value="TreeGrafter"/>
</dbReference>
<evidence type="ECO:0000313" key="9">
    <source>
        <dbReference type="Proteomes" id="UP000430564"/>
    </source>
</evidence>
<evidence type="ECO:0000256" key="2">
    <source>
        <dbReference type="ARBA" id="ARBA00023136"/>
    </source>
</evidence>
<dbReference type="PANTHER" id="PTHR37482">
    <property type="entry name" value="OUTER MEMBRANE PROTEIN ASSEMBLY FACTOR BAME"/>
    <property type="match status" value="1"/>
</dbReference>
<dbReference type="GO" id="GO:0051205">
    <property type="term" value="P:protein insertion into membrane"/>
    <property type="evidence" value="ECO:0007669"/>
    <property type="project" value="UniProtKB-UniRule"/>
</dbReference>
<dbReference type="InterPro" id="IPR007450">
    <property type="entry name" value="BamE_dom"/>
</dbReference>